<protein>
    <submittedName>
        <fullName evidence="5">Long-chain fatty acid--CoA ligase</fullName>
    </submittedName>
</protein>
<evidence type="ECO:0000313" key="6">
    <source>
        <dbReference type="Proteomes" id="UP000295781"/>
    </source>
</evidence>
<dbReference type="Pfam" id="PF23562">
    <property type="entry name" value="AMP-binding_C_3"/>
    <property type="match status" value="1"/>
</dbReference>
<evidence type="ECO:0000259" key="4">
    <source>
        <dbReference type="Pfam" id="PF00501"/>
    </source>
</evidence>
<dbReference type="InterPro" id="IPR000873">
    <property type="entry name" value="AMP-dep_synth/lig_dom"/>
</dbReference>
<dbReference type="Proteomes" id="UP000295781">
    <property type="component" value="Chromosome"/>
</dbReference>
<dbReference type="RefSeq" id="WP_129345613.1">
    <property type="nucleotide sequence ID" value="NZ_CP012670.1"/>
</dbReference>
<feature type="domain" description="AMP-dependent synthetase/ligase" evidence="4">
    <location>
        <begin position="8"/>
        <end position="428"/>
    </location>
</feature>
<organism evidence="5 6">
    <name type="scientific">Sorangium cellulosum</name>
    <name type="common">Polyangium cellulosum</name>
    <dbReference type="NCBI Taxonomy" id="56"/>
    <lineage>
        <taxon>Bacteria</taxon>
        <taxon>Pseudomonadati</taxon>
        <taxon>Myxococcota</taxon>
        <taxon>Polyangia</taxon>
        <taxon>Polyangiales</taxon>
        <taxon>Polyangiaceae</taxon>
        <taxon>Sorangium</taxon>
    </lineage>
</organism>
<reference evidence="5 6" key="1">
    <citation type="submission" date="2015-09" db="EMBL/GenBank/DDBJ databases">
        <title>Sorangium comparison.</title>
        <authorList>
            <person name="Zaburannyi N."/>
            <person name="Bunk B."/>
            <person name="Overmann J."/>
            <person name="Mueller R."/>
        </authorList>
    </citation>
    <scope>NUCLEOTIDE SEQUENCE [LARGE SCALE GENOMIC DNA]</scope>
    <source>
        <strain evidence="5 6">So ceGT47</strain>
    </source>
</reference>
<proteinExistence type="predicted"/>
<dbReference type="SUPFAM" id="SSF56801">
    <property type="entry name" value="Acetyl-CoA synthetase-like"/>
    <property type="match status" value="1"/>
</dbReference>
<dbReference type="PROSITE" id="PS00455">
    <property type="entry name" value="AMP_BINDING"/>
    <property type="match status" value="1"/>
</dbReference>
<sequence length="601" mass="65956">MSTVLHRLDRWASETPDAPAQRYKLHGEWKTLTAREYRDRVYHLALFLESRGFDSSQIGAILSYNCPQWVHVDLAALLLGGKSAGLYPNSTAKDIQYILNHTEATLLSVQNREYFQKITGEKGEHAIPESVRWILVFDGDTSIHPKAIAYEQALAEGRALSKQAGARTFAEYLAKIDPKAGAFLIYTSGTTGNPKGAMLSHDNLAFTSDVVVKYWGLPFARGSMFSFLPLCHIAEKLQNVGVGITQRATVSFCSRFENVATELPEVQPTLLLCVPRLWEKMMDGVLAKVRGGKGAKKKLAEWALSVGARVAEARYAGRAPSPLDVVQLQVADRLVLGKVRAALGLGKAELLASGAAALAPHISRWFRALGLEILEDFGQTESTGVICMTEPGVESAGTVGKPVPGLEFRLAEDGEILTRGRHVFVGYYKDQAATEAALDEGGWLRTGDLGEWNERGQLKIRGRKKEVLKTSGGKMIAPLPIEERLKAAEIISQVCMVGDGRKYLSALITLTEIKLAELKDRGALRDDTVITSVEVVGQVKAHVDALNAELASFEQIKRFTVLGREFSIQDGEMTPTLKMKRSVIEQRFRDVIDQMYASAGD</sequence>
<evidence type="ECO:0000256" key="2">
    <source>
        <dbReference type="ARBA" id="ARBA00022832"/>
    </source>
</evidence>
<gene>
    <name evidence="5" type="ORF">SOCEGT47_009110</name>
</gene>
<evidence type="ECO:0000256" key="1">
    <source>
        <dbReference type="ARBA" id="ARBA00022598"/>
    </source>
</evidence>
<keyword evidence="3" id="KW-0443">Lipid metabolism</keyword>
<name>A0A4V0NCV0_SORCE</name>
<keyword evidence="2" id="KW-0276">Fatty acid metabolism</keyword>
<dbReference type="GO" id="GO:0016020">
    <property type="term" value="C:membrane"/>
    <property type="evidence" value="ECO:0007669"/>
    <property type="project" value="TreeGrafter"/>
</dbReference>
<dbReference type="GO" id="GO:0004467">
    <property type="term" value="F:long-chain fatty acid-CoA ligase activity"/>
    <property type="evidence" value="ECO:0007669"/>
    <property type="project" value="TreeGrafter"/>
</dbReference>
<dbReference type="PANTHER" id="PTHR43272">
    <property type="entry name" value="LONG-CHAIN-FATTY-ACID--COA LIGASE"/>
    <property type="match status" value="1"/>
</dbReference>
<dbReference type="Gene3D" id="3.40.50.12780">
    <property type="entry name" value="N-terminal domain of ligase-like"/>
    <property type="match status" value="1"/>
</dbReference>
<dbReference type="InterPro" id="IPR020845">
    <property type="entry name" value="AMP-binding_CS"/>
</dbReference>
<dbReference type="EMBL" id="CP012670">
    <property type="protein sequence ID" value="AUX20442.1"/>
    <property type="molecule type" value="Genomic_DNA"/>
</dbReference>
<evidence type="ECO:0000313" key="5">
    <source>
        <dbReference type="EMBL" id="AUX20442.1"/>
    </source>
</evidence>
<dbReference type="PANTHER" id="PTHR43272:SF32">
    <property type="entry name" value="AMP-DEPENDENT SYNTHETASE_LIGASE DOMAIN-CONTAINING PROTEIN"/>
    <property type="match status" value="1"/>
</dbReference>
<dbReference type="Pfam" id="PF00501">
    <property type="entry name" value="AMP-binding"/>
    <property type="match status" value="1"/>
</dbReference>
<dbReference type="OrthoDB" id="9803968at2"/>
<keyword evidence="1 5" id="KW-0436">Ligase</keyword>
<evidence type="ECO:0000256" key="3">
    <source>
        <dbReference type="ARBA" id="ARBA00023098"/>
    </source>
</evidence>
<accession>A0A4V0NCV0</accession>
<dbReference type="CDD" id="cd05907">
    <property type="entry name" value="VL_LC_FACS_like"/>
    <property type="match status" value="1"/>
</dbReference>
<dbReference type="AlphaFoldDB" id="A0A4V0NCV0"/>
<dbReference type="InterPro" id="IPR042099">
    <property type="entry name" value="ANL_N_sf"/>
</dbReference>